<evidence type="ECO:0000313" key="4">
    <source>
        <dbReference type="EMBL" id="SNV03856.1"/>
    </source>
</evidence>
<dbReference type="PANTHER" id="PTHR43046:SF16">
    <property type="entry name" value="ADP-RIBOSE PYROPHOSPHATASE YJHB-RELATED"/>
    <property type="match status" value="1"/>
</dbReference>
<evidence type="ECO:0000256" key="2">
    <source>
        <dbReference type="ARBA" id="ARBA00022801"/>
    </source>
</evidence>
<dbReference type="PANTHER" id="PTHR43046">
    <property type="entry name" value="GDP-MANNOSE MANNOSYL HYDROLASE"/>
    <property type="match status" value="1"/>
</dbReference>
<dbReference type="AlphaFoldDB" id="A0A239U1N6"/>
<evidence type="ECO:0000313" key="5">
    <source>
        <dbReference type="Proteomes" id="UP000215383"/>
    </source>
</evidence>
<gene>
    <name evidence="4" type="ORF">SAMEA4364220_01883</name>
</gene>
<dbReference type="Pfam" id="PF12535">
    <property type="entry name" value="Nudix_N"/>
    <property type="match status" value="1"/>
</dbReference>
<proteinExistence type="predicted"/>
<feature type="domain" description="Nudix hydrolase" evidence="3">
    <location>
        <begin position="170"/>
        <end position="297"/>
    </location>
</feature>
<keyword evidence="2 4" id="KW-0378">Hydrolase</keyword>
<dbReference type="InterPro" id="IPR059176">
    <property type="entry name" value="UDP-X_N"/>
</dbReference>
<dbReference type="EMBL" id="LT906446">
    <property type="protein sequence ID" value="SNV03856.1"/>
    <property type="molecule type" value="Genomic_DNA"/>
</dbReference>
<dbReference type="SUPFAM" id="SSF55811">
    <property type="entry name" value="Nudix"/>
    <property type="match status" value="1"/>
</dbReference>
<reference evidence="4 5" key="1">
    <citation type="submission" date="2017-06" db="EMBL/GenBank/DDBJ databases">
        <authorList>
            <consortium name="Pathogen Informatics"/>
        </authorList>
    </citation>
    <scope>NUCLEOTIDE SEQUENCE [LARGE SCALE GENOMIC DNA]</scope>
    <source>
        <strain evidence="4 5">NCTC10570</strain>
    </source>
</reference>
<dbReference type="InterPro" id="IPR015797">
    <property type="entry name" value="NUDIX_hydrolase-like_dom_sf"/>
</dbReference>
<dbReference type="GO" id="GO:0016787">
    <property type="term" value="F:hydrolase activity"/>
    <property type="evidence" value="ECO:0007669"/>
    <property type="project" value="UniProtKB-KW"/>
</dbReference>
<evidence type="ECO:0000256" key="1">
    <source>
        <dbReference type="ARBA" id="ARBA00001946"/>
    </source>
</evidence>
<accession>A0A239U1N6</accession>
<evidence type="ECO:0000259" key="3">
    <source>
        <dbReference type="PROSITE" id="PS51462"/>
    </source>
</evidence>
<dbReference type="Gene3D" id="3.90.79.10">
    <property type="entry name" value="Nucleoside Triphosphate Pyrophosphohydrolase"/>
    <property type="match status" value="1"/>
</dbReference>
<sequence>MYKKLLFDQKLNSDTALCEILPLLRQKNYAVEFINLDNDTQITDKDTSLFIGTDLDKNIICQKLKLDFGLATWQCNSVKHIKAKYYFRQPYDILNLLTSIEEPYKNMKWLTTAMEMQFIAQAGLAYTKDRFDHERFTRLSEMAAEIMAEYTDLPKEKVQNLFCNETGYQTPKLDTRSVIFKDDKILLVKEIDGRWSMPGGWVDVNQSICDNLIKEAREEAGLNVVPTRLVAIHDRNRHNTPLYAYGITKIFMLCEVVDGHFNPNIETSESAYFSLDNLPNLSVGKNTEEQIRLCFAAYKDKNWVPVID</sequence>
<dbReference type="InterPro" id="IPR000086">
    <property type="entry name" value="NUDIX_hydrolase_dom"/>
</dbReference>
<dbReference type="GeneID" id="78507871"/>
<dbReference type="CDD" id="cd18889">
    <property type="entry name" value="NUDIX_ADPRase"/>
    <property type="match status" value="1"/>
</dbReference>
<dbReference type="OrthoDB" id="9804442at2"/>
<dbReference type="PROSITE" id="PS51462">
    <property type="entry name" value="NUDIX"/>
    <property type="match status" value="1"/>
</dbReference>
<dbReference type="Pfam" id="PF00293">
    <property type="entry name" value="NUDIX"/>
    <property type="match status" value="1"/>
</dbReference>
<comment type="cofactor">
    <cofactor evidence="1">
        <name>Mg(2+)</name>
        <dbReference type="ChEBI" id="CHEBI:18420"/>
    </cofactor>
</comment>
<dbReference type="eggNOG" id="COG1051">
    <property type="taxonomic scope" value="Bacteria"/>
</dbReference>
<organism evidence="4 5">
    <name type="scientific">Megamonas hypermegale</name>
    <dbReference type="NCBI Taxonomy" id="158847"/>
    <lineage>
        <taxon>Bacteria</taxon>
        <taxon>Bacillati</taxon>
        <taxon>Bacillota</taxon>
        <taxon>Negativicutes</taxon>
        <taxon>Selenomonadales</taxon>
        <taxon>Selenomonadaceae</taxon>
        <taxon>Megamonas</taxon>
    </lineage>
</organism>
<name>A0A239U1N6_9FIRM</name>
<keyword evidence="5" id="KW-1185">Reference proteome</keyword>
<dbReference type="Gene3D" id="6.10.250.1120">
    <property type="match status" value="1"/>
</dbReference>
<dbReference type="RefSeq" id="WP_081654818.1">
    <property type="nucleotide sequence ID" value="NZ_JACJJR010000042.1"/>
</dbReference>
<protein>
    <submittedName>
        <fullName evidence="4">Hydrolase of X-linked nucleoside diphosphate N terminal</fullName>
    </submittedName>
</protein>
<dbReference type="Proteomes" id="UP000215383">
    <property type="component" value="Chromosome 1"/>
</dbReference>